<dbReference type="EMBL" id="LSYS01008075">
    <property type="protein sequence ID" value="OPJ69256.1"/>
    <property type="molecule type" value="Genomic_DNA"/>
</dbReference>
<dbReference type="Proteomes" id="UP000190648">
    <property type="component" value="Unassembled WGS sequence"/>
</dbReference>
<dbReference type="AlphaFoldDB" id="A0A1V4JAP7"/>
<keyword evidence="2" id="KW-1185">Reference proteome</keyword>
<organism evidence="1 2">
    <name type="scientific">Patagioenas fasciata monilis</name>
    <dbReference type="NCBI Taxonomy" id="372326"/>
    <lineage>
        <taxon>Eukaryota</taxon>
        <taxon>Metazoa</taxon>
        <taxon>Chordata</taxon>
        <taxon>Craniata</taxon>
        <taxon>Vertebrata</taxon>
        <taxon>Euteleostomi</taxon>
        <taxon>Archelosauria</taxon>
        <taxon>Archosauria</taxon>
        <taxon>Dinosauria</taxon>
        <taxon>Saurischia</taxon>
        <taxon>Theropoda</taxon>
        <taxon>Coelurosauria</taxon>
        <taxon>Aves</taxon>
        <taxon>Neognathae</taxon>
        <taxon>Neoaves</taxon>
        <taxon>Columbimorphae</taxon>
        <taxon>Columbiformes</taxon>
        <taxon>Columbidae</taxon>
        <taxon>Patagioenas</taxon>
    </lineage>
</organism>
<dbReference type="OrthoDB" id="6337382at2759"/>
<protein>
    <submittedName>
        <fullName evidence="1">Uncharacterized protein</fullName>
    </submittedName>
</protein>
<sequence>MAILSGGVLVEKSDTMVEIMNHQCRVCPGTAVVFLHGSYDQYKTLLQNATEWCCIHSVSADKRVPLQLGERSIYEQL</sequence>
<gene>
    <name evidence="1" type="ORF">AV530_012353</name>
</gene>
<comment type="caution">
    <text evidence="1">The sequence shown here is derived from an EMBL/GenBank/DDBJ whole genome shotgun (WGS) entry which is preliminary data.</text>
</comment>
<evidence type="ECO:0000313" key="2">
    <source>
        <dbReference type="Proteomes" id="UP000190648"/>
    </source>
</evidence>
<evidence type="ECO:0000313" key="1">
    <source>
        <dbReference type="EMBL" id="OPJ69256.1"/>
    </source>
</evidence>
<reference evidence="1 2" key="1">
    <citation type="submission" date="2016-02" db="EMBL/GenBank/DDBJ databases">
        <title>Band-tailed pigeon sequencing and assembly.</title>
        <authorList>
            <person name="Soares A.E."/>
            <person name="Novak B.J."/>
            <person name="Rice E.S."/>
            <person name="O'Connell B."/>
            <person name="Chang D."/>
            <person name="Weber S."/>
            <person name="Shapiro B."/>
        </authorList>
    </citation>
    <scope>NUCLEOTIDE SEQUENCE [LARGE SCALE GENOMIC DNA]</scope>
    <source>
        <strain evidence="1">BTP2013</strain>
        <tissue evidence="1">Blood</tissue>
    </source>
</reference>
<proteinExistence type="predicted"/>
<accession>A0A1V4JAP7</accession>
<name>A0A1V4JAP7_PATFA</name>